<sequence>MTSNRRYKNTHRIQTGWKGTVWLHIWNRWLRMSCHVDVAECDEHDWVSASGIISVLGYCLLPMIILNFLAIVISLQGIFGTVASLLTIGWCSWSASKLFVTSLAMDQQQLLVAYPCALLYGVFALLTVF</sequence>
<evidence type="ECO:0000256" key="1">
    <source>
        <dbReference type="ARBA" id="ARBA00004141"/>
    </source>
</evidence>
<dbReference type="GO" id="GO:0016020">
    <property type="term" value="C:membrane"/>
    <property type="evidence" value="ECO:0007669"/>
    <property type="project" value="UniProtKB-SubCell"/>
</dbReference>
<name>A0A2G8KP03_STIJA</name>
<dbReference type="InterPro" id="IPR045231">
    <property type="entry name" value="Yip1/4-like"/>
</dbReference>
<dbReference type="GO" id="GO:0006888">
    <property type="term" value="P:endoplasmic reticulum to Golgi vesicle-mediated transport"/>
    <property type="evidence" value="ECO:0007669"/>
    <property type="project" value="InterPro"/>
</dbReference>
<dbReference type="GO" id="GO:0048280">
    <property type="term" value="P:vesicle fusion with Golgi apparatus"/>
    <property type="evidence" value="ECO:0007669"/>
    <property type="project" value="TreeGrafter"/>
</dbReference>
<keyword evidence="4 6" id="KW-1133">Transmembrane helix</keyword>
<dbReference type="PANTHER" id="PTHR21236:SF2">
    <property type="entry name" value="PROTEIN YIPF"/>
    <property type="match status" value="1"/>
</dbReference>
<accession>A0A2G8KP03</accession>
<protein>
    <recommendedName>
        <fullName evidence="9">Protein YIPF5</fullName>
    </recommendedName>
</protein>
<evidence type="ECO:0000313" key="7">
    <source>
        <dbReference type="EMBL" id="PIK49695.1"/>
    </source>
</evidence>
<evidence type="ECO:0000256" key="3">
    <source>
        <dbReference type="ARBA" id="ARBA00022692"/>
    </source>
</evidence>
<keyword evidence="3 6" id="KW-0812">Transmembrane</keyword>
<evidence type="ECO:0000256" key="5">
    <source>
        <dbReference type="ARBA" id="ARBA00023136"/>
    </source>
</evidence>
<dbReference type="AlphaFoldDB" id="A0A2G8KP03"/>
<proteinExistence type="inferred from homology"/>
<dbReference type="PANTHER" id="PTHR21236">
    <property type="entry name" value="GOLGI MEMBRANE PROTEIN YIP1"/>
    <property type="match status" value="1"/>
</dbReference>
<evidence type="ECO:0000256" key="6">
    <source>
        <dbReference type="SAM" id="Phobius"/>
    </source>
</evidence>
<keyword evidence="8" id="KW-1185">Reference proteome</keyword>
<comment type="subcellular location">
    <subcellularLocation>
        <location evidence="1">Membrane</location>
        <topology evidence="1">Multi-pass membrane protein</topology>
    </subcellularLocation>
</comment>
<evidence type="ECO:0000313" key="8">
    <source>
        <dbReference type="Proteomes" id="UP000230750"/>
    </source>
</evidence>
<dbReference type="GO" id="GO:0005802">
    <property type="term" value="C:trans-Golgi network"/>
    <property type="evidence" value="ECO:0007669"/>
    <property type="project" value="TreeGrafter"/>
</dbReference>
<gene>
    <name evidence="7" type="ORF">BSL78_13427</name>
</gene>
<evidence type="ECO:0008006" key="9">
    <source>
        <dbReference type="Google" id="ProtNLM"/>
    </source>
</evidence>
<dbReference type="OrthoDB" id="440385at2759"/>
<feature type="transmembrane region" description="Helical" evidence="6">
    <location>
        <begin position="64"/>
        <end position="90"/>
    </location>
</feature>
<organism evidence="7 8">
    <name type="scientific">Stichopus japonicus</name>
    <name type="common">Sea cucumber</name>
    <dbReference type="NCBI Taxonomy" id="307972"/>
    <lineage>
        <taxon>Eukaryota</taxon>
        <taxon>Metazoa</taxon>
        <taxon>Echinodermata</taxon>
        <taxon>Eleutherozoa</taxon>
        <taxon>Echinozoa</taxon>
        <taxon>Holothuroidea</taxon>
        <taxon>Aspidochirotacea</taxon>
        <taxon>Aspidochirotida</taxon>
        <taxon>Stichopodidae</taxon>
        <taxon>Apostichopus</taxon>
    </lineage>
</organism>
<evidence type="ECO:0000256" key="4">
    <source>
        <dbReference type="ARBA" id="ARBA00022989"/>
    </source>
</evidence>
<dbReference type="STRING" id="307972.A0A2G8KP03"/>
<comment type="similarity">
    <text evidence="2">Belongs to the YIP1 family.</text>
</comment>
<dbReference type="EMBL" id="MRZV01000451">
    <property type="protein sequence ID" value="PIK49695.1"/>
    <property type="molecule type" value="Genomic_DNA"/>
</dbReference>
<keyword evidence="5 6" id="KW-0472">Membrane</keyword>
<comment type="caution">
    <text evidence="7">The sequence shown here is derived from an EMBL/GenBank/DDBJ whole genome shotgun (WGS) entry which is preliminary data.</text>
</comment>
<dbReference type="Proteomes" id="UP000230750">
    <property type="component" value="Unassembled WGS sequence"/>
</dbReference>
<feature type="transmembrane region" description="Helical" evidence="6">
    <location>
        <begin position="110"/>
        <end position="128"/>
    </location>
</feature>
<reference evidence="7 8" key="1">
    <citation type="journal article" date="2017" name="PLoS Biol.">
        <title>The sea cucumber genome provides insights into morphological evolution and visceral regeneration.</title>
        <authorList>
            <person name="Zhang X."/>
            <person name="Sun L."/>
            <person name="Yuan J."/>
            <person name="Sun Y."/>
            <person name="Gao Y."/>
            <person name="Zhang L."/>
            <person name="Li S."/>
            <person name="Dai H."/>
            <person name="Hamel J.F."/>
            <person name="Liu C."/>
            <person name="Yu Y."/>
            <person name="Liu S."/>
            <person name="Lin W."/>
            <person name="Guo K."/>
            <person name="Jin S."/>
            <person name="Xu P."/>
            <person name="Storey K.B."/>
            <person name="Huan P."/>
            <person name="Zhang T."/>
            <person name="Zhou Y."/>
            <person name="Zhang J."/>
            <person name="Lin C."/>
            <person name="Li X."/>
            <person name="Xing L."/>
            <person name="Huo D."/>
            <person name="Sun M."/>
            <person name="Wang L."/>
            <person name="Mercier A."/>
            <person name="Li F."/>
            <person name="Yang H."/>
            <person name="Xiang J."/>
        </authorList>
    </citation>
    <scope>NUCLEOTIDE SEQUENCE [LARGE SCALE GENOMIC DNA]</scope>
    <source>
        <strain evidence="7">Shaxun</strain>
        <tissue evidence="7">Muscle</tissue>
    </source>
</reference>
<evidence type="ECO:0000256" key="2">
    <source>
        <dbReference type="ARBA" id="ARBA00010596"/>
    </source>
</evidence>